<protein>
    <recommendedName>
        <fullName evidence="4">Small ribosomal subunit protein RACK1</fullName>
    </recommendedName>
</protein>
<evidence type="ECO:0000256" key="5">
    <source>
        <dbReference type="PROSITE-ProRule" id="PRU00221"/>
    </source>
</evidence>
<name>A0A0A9XPM9_LYGHE</name>
<dbReference type="PRINTS" id="PR00320">
    <property type="entry name" value="GPROTEINBRPT"/>
</dbReference>
<dbReference type="InterPro" id="IPR015943">
    <property type="entry name" value="WD40/YVTN_repeat-like_dom_sf"/>
</dbReference>
<dbReference type="Gene3D" id="2.130.10.10">
    <property type="entry name" value="YVTN repeat-like/Quinoprotein amine dehydrogenase"/>
    <property type="match status" value="1"/>
</dbReference>
<dbReference type="Pfam" id="PF00400">
    <property type="entry name" value="WD40"/>
    <property type="match status" value="4"/>
</dbReference>
<feature type="repeat" description="WD" evidence="5">
    <location>
        <begin position="103"/>
        <end position="136"/>
    </location>
</feature>
<dbReference type="AlphaFoldDB" id="A0A0A9XPM9"/>
<dbReference type="InterPro" id="IPR045223">
    <property type="entry name" value="RACK1-like"/>
</dbReference>
<sequence length="162" mass="18385">MNYEGQLKGHRGWVTSLMCPQQTDSYIKVVSTSRDGSSIAWKQNPNRHSAESDYAIPDRRLEGHSGFVSCVSLAHAGEYAVTSSWDRSLRLWDLRTGQCQYKFLKHTKDVLAVAFSPDDRQIVSGGRDKVIRVWNVMGECMHEFERDGHTDWVSSLCFSPSL</sequence>
<evidence type="ECO:0000256" key="2">
    <source>
        <dbReference type="ARBA" id="ARBA00022574"/>
    </source>
</evidence>
<dbReference type="GO" id="GO:0043022">
    <property type="term" value="F:ribosome binding"/>
    <property type="evidence" value="ECO:0007669"/>
    <property type="project" value="InterPro"/>
</dbReference>
<proteinExistence type="inferred from homology"/>
<keyword evidence="2 5" id="KW-0853">WD repeat</keyword>
<dbReference type="EMBL" id="GDHC01016334">
    <property type="protein sequence ID" value="JAQ02295.1"/>
    <property type="molecule type" value="Transcribed_RNA"/>
</dbReference>
<gene>
    <name evidence="7" type="primary">LinJ28.2880_1</name>
    <name evidence="6" type="ORF">CM83_10999</name>
    <name evidence="7" type="ORF">g.10318</name>
</gene>
<dbReference type="InterPro" id="IPR001680">
    <property type="entry name" value="WD40_rpt"/>
</dbReference>
<dbReference type="InterPro" id="IPR019775">
    <property type="entry name" value="WD40_repeat_CS"/>
</dbReference>
<dbReference type="PROSITE" id="PS50082">
    <property type="entry name" value="WD_REPEATS_2"/>
    <property type="match status" value="2"/>
</dbReference>
<dbReference type="PROSITE" id="PS50294">
    <property type="entry name" value="WD_REPEATS_REGION"/>
    <property type="match status" value="2"/>
</dbReference>
<dbReference type="FunFam" id="2.130.10.10:FF:000615">
    <property type="entry name" value="Receptor for activated C kinase 1"/>
    <property type="match status" value="1"/>
</dbReference>
<evidence type="ECO:0000256" key="3">
    <source>
        <dbReference type="ARBA" id="ARBA00022737"/>
    </source>
</evidence>
<dbReference type="SMART" id="SM00320">
    <property type="entry name" value="WD40"/>
    <property type="match status" value="3"/>
</dbReference>
<accession>A0A0A9XPM9</accession>
<evidence type="ECO:0000256" key="4">
    <source>
        <dbReference type="ARBA" id="ARBA00035297"/>
    </source>
</evidence>
<dbReference type="PANTHER" id="PTHR19868">
    <property type="entry name" value="RECEPTOR FOR ACTIVATED PROTEIN KINASE C RACK1"/>
    <property type="match status" value="1"/>
</dbReference>
<organism evidence="6">
    <name type="scientific">Lygus hesperus</name>
    <name type="common">Western plant bug</name>
    <dbReference type="NCBI Taxonomy" id="30085"/>
    <lineage>
        <taxon>Eukaryota</taxon>
        <taxon>Metazoa</taxon>
        <taxon>Ecdysozoa</taxon>
        <taxon>Arthropoda</taxon>
        <taxon>Hexapoda</taxon>
        <taxon>Insecta</taxon>
        <taxon>Pterygota</taxon>
        <taxon>Neoptera</taxon>
        <taxon>Paraneoptera</taxon>
        <taxon>Hemiptera</taxon>
        <taxon>Heteroptera</taxon>
        <taxon>Panheteroptera</taxon>
        <taxon>Cimicomorpha</taxon>
        <taxon>Miridae</taxon>
        <taxon>Mirini</taxon>
        <taxon>Lygus</taxon>
    </lineage>
</organism>
<evidence type="ECO:0000313" key="7">
    <source>
        <dbReference type="EMBL" id="JAQ02295.1"/>
    </source>
</evidence>
<keyword evidence="3" id="KW-0677">Repeat</keyword>
<feature type="repeat" description="WD" evidence="5">
    <location>
        <begin position="61"/>
        <end position="102"/>
    </location>
</feature>
<evidence type="ECO:0000313" key="6">
    <source>
        <dbReference type="EMBL" id="JAG20788.1"/>
    </source>
</evidence>
<dbReference type="SUPFAM" id="SSF50978">
    <property type="entry name" value="WD40 repeat-like"/>
    <property type="match status" value="1"/>
</dbReference>
<evidence type="ECO:0000256" key="1">
    <source>
        <dbReference type="ARBA" id="ARBA00007253"/>
    </source>
</evidence>
<reference evidence="6" key="1">
    <citation type="journal article" date="2014" name="PLoS ONE">
        <title>Transcriptome-Based Identification of ABC Transporters in the Western Tarnished Plant Bug Lygus hesperus.</title>
        <authorList>
            <person name="Hull J.J."/>
            <person name="Chaney K."/>
            <person name="Geib S.M."/>
            <person name="Fabrick J.A."/>
            <person name="Brent C.S."/>
            <person name="Walsh D."/>
            <person name="Lavine L.C."/>
        </authorList>
    </citation>
    <scope>NUCLEOTIDE SEQUENCE</scope>
</reference>
<dbReference type="GO" id="GO:0045182">
    <property type="term" value="F:translation regulator activity"/>
    <property type="evidence" value="ECO:0007669"/>
    <property type="project" value="InterPro"/>
</dbReference>
<comment type="similarity">
    <text evidence="1">Belongs to the WD repeat G protein beta family. Ribosomal protein RACK1 subfamily.</text>
</comment>
<reference evidence="7" key="3">
    <citation type="journal article" date="2016" name="Gigascience">
        <title>De novo construction of an expanded transcriptome assembly for the western tarnished plant bug, Lygus hesperus.</title>
        <authorList>
            <person name="Tassone E.E."/>
            <person name="Geib S.M."/>
            <person name="Hall B."/>
            <person name="Fabrick J.A."/>
            <person name="Brent C.S."/>
            <person name="Hull J.J."/>
        </authorList>
    </citation>
    <scope>NUCLEOTIDE SEQUENCE</scope>
</reference>
<dbReference type="EMBL" id="GBHO01022816">
    <property type="protein sequence ID" value="JAG20788.1"/>
    <property type="molecule type" value="Transcribed_RNA"/>
</dbReference>
<dbReference type="InterPro" id="IPR036322">
    <property type="entry name" value="WD40_repeat_dom_sf"/>
</dbReference>
<dbReference type="PROSITE" id="PS00678">
    <property type="entry name" value="WD_REPEATS_1"/>
    <property type="match status" value="2"/>
</dbReference>
<dbReference type="InterPro" id="IPR020472">
    <property type="entry name" value="WD40_PAC1"/>
</dbReference>
<reference evidence="6" key="2">
    <citation type="submission" date="2014-07" db="EMBL/GenBank/DDBJ databases">
        <authorList>
            <person name="Hull J."/>
        </authorList>
    </citation>
    <scope>NUCLEOTIDE SEQUENCE</scope>
</reference>